<evidence type="ECO:0000313" key="3">
    <source>
        <dbReference type="EMBL" id="KTF04178.1"/>
    </source>
</evidence>
<dbReference type="STRING" id="59561.AQZ59_00697"/>
<organism evidence="3 4">
    <name type="scientific">Trueperella bernardiae</name>
    <dbReference type="NCBI Taxonomy" id="59561"/>
    <lineage>
        <taxon>Bacteria</taxon>
        <taxon>Bacillati</taxon>
        <taxon>Actinomycetota</taxon>
        <taxon>Actinomycetes</taxon>
        <taxon>Actinomycetales</taxon>
        <taxon>Actinomycetaceae</taxon>
        <taxon>Trueperella</taxon>
    </lineage>
</organism>
<dbReference type="PANTHER" id="PTHR14859">
    <property type="entry name" value="CALCOFLUOR WHITE HYPERSENSITIVE PROTEIN PRECURSOR"/>
    <property type="match status" value="1"/>
</dbReference>
<keyword evidence="3" id="KW-0255">Endonuclease</keyword>
<dbReference type="Proteomes" id="UP000054404">
    <property type="component" value="Unassembled WGS sequence"/>
</dbReference>
<dbReference type="InterPro" id="IPR051916">
    <property type="entry name" value="GPI-anchor_lipid_remodeler"/>
</dbReference>
<gene>
    <name evidence="3" type="ORF">AQZ59_00697</name>
</gene>
<keyword evidence="3" id="KW-0378">Hydrolase</keyword>
<evidence type="ECO:0000259" key="2">
    <source>
        <dbReference type="Pfam" id="PF03372"/>
    </source>
</evidence>
<keyword evidence="3" id="KW-0269">Exonuclease</keyword>
<feature type="region of interest" description="Disordered" evidence="1">
    <location>
        <begin position="293"/>
        <end position="315"/>
    </location>
</feature>
<keyword evidence="4" id="KW-1185">Reference proteome</keyword>
<proteinExistence type="predicted"/>
<comment type="caution">
    <text evidence="3">The sequence shown here is derived from an EMBL/GenBank/DDBJ whole genome shotgun (WGS) entry which is preliminary data.</text>
</comment>
<accession>A0A0W1KJN0</accession>
<keyword evidence="3" id="KW-0540">Nuclease</keyword>
<dbReference type="Pfam" id="PF03372">
    <property type="entry name" value="Exo_endo_phos"/>
    <property type="match status" value="1"/>
</dbReference>
<evidence type="ECO:0000256" key="1">
    <source>
        <dbReference type="SAM" id="MobiDB-lite"/>
    </source>
</evidence>
<name>A0A0W1KJN0_9ACTO</name>
<dbReference type="RefSeq" id="WP_062613189.1">
    <property type="nucleotide sequence ID" value="NZ_LNIZ01000003.1"/>
</dbReference>
<dbReference type="PANTHER" id="PTHR14859:SF15">
    <property type="entry name" value="ENDONUCLEASE_EXONUCLEASE_PHOSPHATASE DOMAIN-CONTAINING PROTEIN"/>
    <property type="match status" value="1"/>
</dbReference>
<dbReference type="AlphaFoldDB" id="A0A0W1KJN0"/>
<sequence length="315" mass="34308">MRVLTFNIEYATPVPAGQPTASVEVGKRAGRESARVLADEVARMGADVVGLQEVDRGKWRSGGVDQLALVAEAAGLRALFAPTRRRYGMGLLTRWPLVRARVLRLPGRHTPLVRGEDPARWRDIGRGMVDLVGGLSAARASRRGRQTSWRVKWPDRRACLYALIDTPEGRVVVGVAHLSTVRSTAREQLQVALRGFDHFAPGIPALLIGDLNLRINHVEQELARFAAATPTAPGQPVFEILHRGNGTPSWAPRIQIDHVLGRGLHAHQDRTVCLPVSDHVAVVVDVTARASSSRPCPETAGVLDVDGPETRRPTE</sequence>
<evidence type="ECO:0000313" key="4">
    <source>
        <dbReference type="Proteomes" id="UP000054404"/>
    </source>
</evidence>
<protein>
    <submittedName>
        <fullName evidence="3">Endonuclease/Exonuclease/phosphatase family protein</fullName>
    </submittedName>
</protein>
<dbReference type="GO" id="GO:0016020">
    <property type="term" value="C:membrane"/>
    <property type="evidence" value="ECO:0007669"/>
    <property type="project" value="GOC"/>
</dbReference>
<reference evidence="3 4" key="1">
    <citation type="submission" date="2015-11" db="EMBL/GenBank/DDBJ databases">
        <title>Draft Genome Sequence of the Type Strain Trueperella bernardiae LCDC 89-0504T, Isolated from Blood Culture.</title>
        <authorList>
            <person name="Bernier A.-M."/>
            <person name="Bernard K."/>
        </authorList>
    </citation>
    <scope>NUCLEOTIDE SEQUENCE [LARGE SCALE GENOMIC DNA]</scope>
    <source>
        <strain evidence="3 4">LCDC 89-0504</strain>
    </source>
</reference>
<dbReference type="EMBL" id="LNIZ01000003">
    <property type="protein sequence ID" value="KTF04178.1"/>
    <property type="molecule type" value="Genomic_DNA"/>
</dbReference>
<dbReference type="SUPFAM" id="SSF56219">
    <property type="entry name" value="DNase I-like"/>
    <property type="match status" value="1"/>
</dbReference>
<dbReference type="InterPro" id="IPR005135">
    <property type="entry name" value="Endo/exonuclease/phosphatase"/>
</dbReference>
<dbReference type="GO" id="GO:0006506">
    <property type="term" value="P:GPI anchor biosynthetic process"/>
    <property type="evidence" value="ECO:0007669"/>
    <property type="project" value="TreeGrafter"/>
</dbReference>
<dbReference type="Gene3D" id="3.60.10.10">
    <property type="entry name" value="Endonuclease/exonuclease/phosphatase"/>
    <property type="match status" value="1"/>
</dbReference>
<feature type="domain" description="Endonuclease/exonuclease/phosphatase" evidence="2">
    <location>
        <begin position="5"/>
        <end position="279"/>
    </location>
</feature>
<dbReference type="InterPro" id="IPR036691">
    <property type="entry name" value="Endo/exonu/phosph_ase_sf"/>
</dbReference>
<dbReference type="OrthoDB" id="155529at2"/>
<dbReference type="GO" id="GO:0004519">
    <property type="term" value="F:endonuclease activity"/>
    <property type="evidence" value="ECO:0007669"/>
    <property type="project" value="UniProtKB-KW"/>
</dbReference>
<dbReference type="PATRIC" id="fig|59561.3.peg.690"/>
<dbReference type="GO" id="GO:0004527">
    <property type="term" value="F:exonuclease activity"/>
    <property type="evidence" value="ECO:0007669"/>
    <property type="project" value="UniProtKB-KW"/>
</dbReference>